<dbReference type="HOGENOM" id="CLU_093932_3_0_1"/>
<evidence type="ECO:0000256" key="4">
    <source>
        <dbReference type="ARBA" id="ARBA00022771"/>
    </source>
</evidence>
<organism evidence="12">
    <name type="scientific">Cryptococcus bacillisporus CA1280</name>
    <dbReference type="NCBI Taxonomy" id="1296109"/>
    <lineage>
        <taxon>Eukaryota</taxon>
        <taxon>Fungi</taxon>
        <taxon>Dikarya</taxon>
        <taxon>Basidiomycota</taxon>
        <taxon>Agaricomycotina</taxon>
        <taxon>Tremellomycetes</taxon>
        <taxon>Tremellales</taxon>
        <taxon>Cryptococcaceae</taxon>
        <taxon>Cryptococcus</taxon>
        <taxon>Cryptococcus gattii species complex</taxon>
    </lineage>
</organism>
<gene>
    <name evidence="12" type="ORF">I312_01592</name>
</gene>
<keyword evidence="4 10" id="KW-0863">Zinc-finger</keyword>
<evidence type="ECO:0000313" key="12">
    <source>
        <dbReference type="EMBL" id="KIR49437.1"/>
    </source>
</evidence>
<dbReference type="GO" id="GO:0006386">
    <property type="term" value="P:termination of RNA polymerase III transcription"/>
    <property type="evidence" value="ECO:0007669"/>
    <property type="project" value="UniProtKB-ARBA"/>
</dbReference>
<dbReference type="Pfam" id="PF01096">
    <property type="entry name" value="Zn_ribbon_TFIIS"/>
    <property type="match status" value="1"/>
</dbReference>
<dbReference type="SMART" id="SM00440">
    <property type="entry name" value="ZnF_C2C2"/>
    <property type="match status" value="1"/>
</dbReference>
<comment type="function">
    <text evidence="8">DNA-dependent RNA polymerase catalyzes the transcription of DNA into RNA using the four ribonucleoside triphosphates as substrates.</text>
</comment>
<dbReference type="SUPFAM" id="SSF57783">
    <property type="entry name" value="Zinc beta-ribbon"/>
    <property type="match status" value="1"/>
</dbReference>
<evidence type="ECO:0000256" key="5">
    <source>
        <dbReference type="ARBA" id="ARBA00022833"/>
    </source>
</evidence>
<dbReference type="Gene3D" id="2.20.25.10">
    <property type="match status" value="1"/>
</dbReference>
<dbReference type="InterPro" id="IPR001222">
    <property type="entry name" value="Znf_TFIIS"/>
</dbReference>
<evidence type="ECO:0000256" key="9">
    <source>
        <dbReference type="PIRSR" id="PIRSR005586-1"/>
    </source>
</evidence>
<keyword evidence="5 9" id="KW-0862">Zinc</keyword>
<dbReference type="GO" id="GO:0005666">
    <property type="term" value="C:RNA polymerase III complex"/>
    <property type="evidence" value="ECO:0007669"/>
    <property type="project" value="UniProtKB-ARBA"/>
</dbReference>
<dbReference type="PANTHER" id="PTHR11239">
    <property type="entry name" value="DNA-DIRECTED RNA POLYMERASE"/>
    <property type="match status" value="1"/>
</dbReference>
<reference evidence="12" key="1">
    <citation type="submission" date="2015-01" db="EMBL/GenBank/DDBJ databases">
        <title>The Genome Sequence of Cryptococcus gattii CA1280.</title>
        <authorList>
            <consortium name="The Broad Institute Genomics Platform"/>
            <person name="Cuomo C."/>
            <person name="Litvintseva A."/>
            <person name="Chen Y."/>
            <person name="Heitman J."/>
            <person name="Sun S."/>
            <person name="Springer D."/>
            <person name="Dromer F."/>
            <person name="Young S."/>
            <person name="Zeng Q."/>
            <person name="Gargeya S."/>
            <person name="Abouelleil A."/>
            <person name="Alvarado L."/>
            <person name="Chapman S.B."/>
            <person name="Gainer-Dewar J."/>
            <person name="Goldberg J."/>
            <person name="Griggs A."/>
            <person name="Gujja S."/>
            <person name="Hansen M."/>
            <person name="Howarth C."/>
            <person name="Imamovic A."/>
            <person name="Larimer J."/>
            <person name="Murphy C."/>
            <person name="Naylor J."/>
            <person name="Pearson M."/>
            <person name="Priest M."/>
            <person name="Roberts A."/>
            <person name="Saif S."/>
            <person name="Shea T."/>
            <person name="Sykes S."/>
            <person name="Wortman J."/>
            <person name="Nusbaum C."/>
            <person name="Birren B."/>
        </authorList>
    </citation>
    <scope>NUCLEOTIDE SEQUENCE [LARGE SCALE GENOMIC DNA]</scope>
    <source>
        <strain evidence="12">CA1280</strain>
    </source>
</reference>
<dbReference type="PROSITE" id="PS51133">
    <property type="entry name" value="ZF_TFIIS_2"/>
    <property type="match status" value="1"/>
</dbReference>
<evidence type="ECO:0000256" key="2">
    <source>
        <dbReference type="ARBA" id="ARBA00022478"/>
    </source>
</evidence>
<keyword evidence="3 9" id="KW-0479">Metal-binding</keyword>
<dbReference type="PANTHER" id="PTHR11239:SF12">
    <property type="entry name" value="DNA-DIRECTED RNA POLYMERASE III SUBUNIT RPC10"/>
    <property type="match status" value="1"/>
</dbReference>
<comment type="similarity">
    <text evidence="8">Belongs to the archaeal rpoM/eukaryotic RPA12/RPB9/RPC11 RNA polymerase family.</text>
</comment>
<keyword evidence="6 8" id="KW-0804">Transcription</keyword>
<evidence type="ECO:0000256" key="6">
    <source>
        <dbReference type="ARBA" id="ARBA00023163"/>
    </source>
</evidence>
<dbReference type="PROSITE" id="PS00466">
    <property type="entry name" value="ZF_TFIIS_1"/>
    <property type="match status" value="1"/>
</dbReference>
<evidence type="ECO:0000256" key="1">
    <source>
        <dbReference type="ARBA" id="ARBA00004123"/>
    </source>
</evidence>
<dbReference type="FunFam" id="2.20.25.10:FF:000005">
    <property type="entry name" value="DNA-directed RNA polymerase subunit"/>
    <property type="match status" value="1"/>
</dbReference>
<comment type="subcellular location">
    <subcellularLocation>
        <location evidence="1 8">Nucleus</location>
    </subcellularLocation>
</comment>
<dbReference type="GO" id="GO:0003676">
    <property type="term" value="F:nucleic acid binding"/>
    <property type="evidence" value="ECO:0007669"/>
    <property type="project" value="InterPro"/>
</dbReference>
<dbReference type="PIRSF" id="PIRSF005586">
    <property type="entry name" value="RNApol_RpoM"/>
    <property type="match status" value="1"/>
</dbReference>
<evidence type="ECO:0000256" key="7">
    <source>
        <dbReference type="ARBA" id="ARBA00023242"/>
    </source>
</evidence>
<feature type="binding site" evidence="9">
    <location>
        <position position="24"/>
    </location>
    <ligand>
        <name>Zn(2+)</name>
        <dbReference type="ChEBI" id="CHEBI:29105"/>
        <label>1</label>
    </ligand>
</feature>
<protein>
    <recommendedName>
        <fullName evidence="8">DNA-directed RNA polymerase subunit</fullName>
    </recommendedName>
</protein>
<feature type="binding site" evidence="9">
    <location>
        <position position="68"/>
    </location>
    <ligand>
        <name>Zn(2+)</name>
        <dbReference type="ChEBI" id="CHEBI:29105"/>
        <label>2</label>
    </ligand>
</feature>
<feature type="binding site" evidence="9">
    <location>
        <position position="7"/>
    </location>
    <ligand>
        <name>Zn(2+)</name>
        <dbReference type="ChEBI" id="CHEBI:29105"/>
        <label>1</label>
    </ligand>
</feature>
<feature type="binding site" evidence="9">
    <location>
        <position position="71"/>
    </location>
    <ligand>
        <name>Zn(2+)</name>
        <dbReference type="ChEBI" id="CHEBI:29105"/>
        <label>2</label>
    </ligand>
</feature>
<dbReference type="EMBL" id="KN847975">
    <property type="protein sequence ID" value="KIR49437.1"/>
    <property type="molecule type" value="Genomic_DNA"/>
</dbReference>
<evidence type="ECO:0000256" key="8">
    <source>
        <dbReference type="PIRNR" id="PIRNR005586"/>
    </source>
</evidence>
<dbReference type="GO" id="GO:0003899">
    <property type="term" value="F:DNA-directed RNA polymerase activity"/>
    <property type="evidence" value="ECO:0007669"/>
    <property type="project" value="InterPro"/>
</dbReference>
<proteinExistence type="inferred from homology"/>
<accession>A0A0D0TRW9</accession>
<dbReference type="InterPro" id="IPR012164">
    <property type="entry name" value="Rpa12/Rpb9/Rpc10/TFS"/>
</dbReference>
<sequence>MLFCPYCANSLTIGDREDSTDKVCPTCPYQFIIERQISMRTHLKRKEVDDVLGGKEAWANVDKTDTACPKCDHRRAYFRQMQIRSADEPMTTFYKCCECGHQWREVSQAVFHWGRLLTLHSELNASDIYIL</sequence>
<dbReference type="GO" id="GO:0008270">
    <property type="term" value="F:zinc ion binding"/>
    <property type="evidence" value="ECO:0007669"/>
    <property type="project" value="UniProtKB-KW"/>
</dbReference>
<name>A0A0D0TRW9_CRYGA</name>
<feature type="binding site" evidence="9">
    <location>
        <position position="99"/>
    </location>
    <ligand>
        <name>Zn(2+)</name>
        <dbReference type="ChEBI" id="CHEBI:29105"/>
        <label>2</label>
    </ligand>
</feature>
<evidence type="ECO:0000256" key="10">
    <source>
        <dbReference type="PIRSR" id="PIRSR005586-2"/>
    </source>
</evidence>
<evidence type="ECO:0000259" key="11">
    <source>
        <dbReference type="PROSITE" id="PS51133"/>
    </source>
</evidence>
<dbReference type="CDD" id="cd10509">
    <property type="entry name" value="Zn-ribbon_RPC11"/>
    <property type="match status" value="1"/>
</dbReference>
<feature type="domain" description="TFIIS-type" evidence="11">
    <location>
        <begin position="64"/>
        <end position="104"/>
    </location>
</feature>
<feature type="binding site" evidence="9">
    <location>
        <position position="4"/>
    </location>
    <ligand>
        <name>Zn(2+)</name>
        <dbReference type="ChEBI" id="CHEBI:29105"/>
        <label>1</label>
    </ligand>
</feature>
<dbReference type="InterPro" id="IPR034014">
    <property type="entry name" value="Zn_ribbon_RPC11_C"/>
</dbReference>
<dbReference type="AlphaFoldDB" id="A0A0D0TRW9"/>
<feature type="binding site" evidence="9">
    <location>
        <position position="27"/>
    </location>
    <ligand>
        <name>Zn(2+)</name>
        <dbReference type="ChEBI" id="CHEBI:29105"/>
        <label>1</label>
    </ligand>
</feature>
<feature type="binding site" evidence="9">
    <location>
        <position position="96"/>
    </location>
    <ligand>
        <name>Zn(2+)</name>
        <dbReference type="ChEBI" id="CHEBI:29105"/>
        <label>2</label>
    </ligand>
</feature>
<keyword evidence="7 8" id="KW-0539">Nucleus</keyword>
<dbReference type="OrthoDB" id="282152at2759"/>
<keyword evidence="2 8" id="KW-0240">DNA-directed RNA polymerase</keyword>
<feature type="zinc finger region" description="C4-type" evidence="10">
    <location>
        <begin position="4"/>
        <end position="27"/>
    </location>
</feature>
<evidence type="ECO:0000256" key="3">
    <source>
        <dbReference type="ARBA" id="ARBA00022723"/>
    </source>
</evidence>